<protein>
    <recommendedName>
        <fullName evidence="4">Oxysterol-binding protein</fullName>
    </recommendedName>
</protein>
<comment type="similarity">
    <text evidence="1">Belongs to the OSBP family.</text>
</comment>
<dbReference type="Gene3D" id="2.40.160.120">
    <property type="match status" value="1"/>
</dbReference>
<organism evidence="2 3">
    <name type="scientific">Mortierella isabellina</name>
    <name type="common">Filamentous fungus</name>
    <name type="synonym">Umbelopsis isabellina</name>
    <dbReference type="NCBI Taxonomy" id="91625"/>
    <lineage>
        <taxon>Eukaryota</taxon>
        <taxon>Fungi</taxon>
        <taxon>Fungi incertae sedis</taxon>
        <taxon>Mucoromycota</taxon>
        <taxon>Mucoromycotina</taxon>
        <taxon>Umbelopsidomycetes</taxon>
        <taxon>Umbelopsidales</taxon>
        <taxon>Umbelopsidaceae</taxon>
        <taxon>Umbelopsis</taxon>
    </lineage>
</organism>
<dbReference type="Gene3D" id="3.30.70.3490">
    <property type="match status" value="1"/>
</dbReference>
<dbReference type="InterPro" id="IPR037239">
    <property type="entry name" value="OSBP_sf"/>
</dbReference>
<accession>A0A8H7UJC8</accession>
<dbReference type="PANTHER" id="PTHR10972:SF212">
    <property type="entry name" value="OXYSTEROL-BINDING PROTEIN-LIKE PROTEIN 1"/>
    <property type="match status" value="1"/>
</dbReference>
<dbReference type="PANTHER" id="PTHR10972">
    <property type="entry name" value="OXYSTEROL-BINDING PROTEIN-RELATED"/>
    <property type="match status" value="1"/>
</dbReference>
<evidence type="ECO:0008006" key="4">
    <source>
        <dbReference type="Google" id="ProtNLM"/>
    </source>
</evidence>
<dbReference type="GO" id="GO:0005829">
    <property type="term" value="C:cytosol"/>
    <property type="evidence" value="ECO:0007669"/>
    <property type="project" value="TreeGrafter"/>
</dbReference>
<dbReference type="AlphaFoldDB" id="A0A8H7UJC8"/>
<proteinExistence type="inferred from homology"/>
<reference evidence="2" key="1">
    <citation type="submission" date="2020-12" db="EMBL/GenBank/DDBJ databases">
        <title>Metabolic potential, ecology and presence of endohyphal bacteria is reflected in genomic diversity of Mucoromycotina.</title>
        <authorList>
            <person name="Muszewska A."/>
            <person name="Okrasinska A."/>
            <person name="Steczkiewicz K."/>
            <person name="Drgas O."/>
            <person name="Orlowska M."/>
            <person name="Perlinska-Lenart U."/>
            <person name="Aleksandrzak-Piekarczyk T."/>
            <person name="Szatraj K."/>
            <person name="Zielenkiewicz U."/>
            <person name="Pilsyk S."/>
            <person name="Malc E."/>
            <person name="Mieczkowski P."/>
            <person name="Kruszewska J.S."/>
            <person name="Biernat P."/>
            <person name="Pawlowska J."/>
        </authorList>
    </citation>
    <scope>NUCLEOTIDE SEQUENCE</scope>
    <source>
        <strain evidence="2">WA0000067209</strain>
    </source>
</reference>
<evidence type="ECO:0000256" key="1">
    <source>
        <dbReference type="ARBA" id="ARBA00008842"/>
    </source>
</evidence>
<sequence>MNKVDQYQESAAIHNKAKVAATASHSNDIKGLETKKLDSLSHDLKDCENGFITAEDDKGDSQPNQVMILLGLLRKLIGVRDIISLRISLPASLLAPVGNLEYWNYMDRPDYFAVISDPENPLDRMVNVVRWWFSKDLKYITGKLIKPYNSILGETFNCHWEVPRDHEQTQPYSPNKSQKPISVTCMNEQVILNYQSNVAYQGKSHTKSHMCEEKGVVAKGIDHITARFSGTSFKVGPGDQNFGIFVQLLNRDNELYRLTHPWASINGWLKASLYATITECSYMTCPKTKIKAIVEYKEEKWIGKPKFEIQGAIFKYDPDNDNILKTKRVPAKDLLATIEGSWRTSIYVVYPDGQKQKLIDLTSLSVADKIVRPIEEQDDTESRRIWQAVTESILAKDFNQATKHKQKIEEAQRVKAAERKAEGVEFVPQLFKLPVVDGQPELTDKGREVLSTL</sequence>
<dbReference type="OrthoDB" id="14833at2759"/>
<evidence type="ECO:0000313" key="2">
    <source>
        <dbReference type="EMBL" id="KAG2181119.1"/>
    </source>
</evidence>
<dbReference type="GO" id="GO:0016020">
    <property type="term" value="C:membrane"/>
    <property type="evidence" value="ECO:0007669"/>
    <property type="project" value="TreeGrafter"/>
</dbReference>
<gene>
    <name evidence="2" type="ORF">INT43_008701</name>
</gene>
<keyword evidence="3" id="KW-1185">Reference proteome</keyword>
<dbReference type="EMBL" id="JAEPQZ010000005">
    <property type="protein sequence ID" value="KAG2181119.1"/>
    <property type="molecule type" value="Genomic_DNA"/>
</dbReference>
<dbReference type="InterPro" id="IPR000648">
    <property type="entry name" value="Oxysterol-bd"/>
</dbReference>
<dbReference type="Proteomes" id="UP000654370">
    <property type="component" value="Unassembled WGS sequence"/>
</dbReference>
<dbReference type="SUPFAM" id="SSF144000">
    <property type="entry name" value="Oxysterol-binding protein-like"/>
    <property type="match status" value="1"/>
</dbReference>
<dbReference type="Pfam" id="PF01237">
    <property type="entry name" value="Oxysterol_BP"/>
    <property type="match status" value="1"/>
</dbReference>
<comment type="caution">
    <text evidence="2">The sequence shown here is derived from an EMBL/GenBank/DDBJ whole genome shotgun (WGS) entry which is preliminary data.</text>
</comment>
<name>A0A8H7UJC8_MORIS</name>
<evidence type="ECO:0000313" key="3">
    <source>
        <dbReference type="Proteomes" id="UP000654370"/>
    </source>
</evidence>
<dbReference type="GO" id="GO:0032934">
    <property type="term" value="F:sterol binding"/>
    <property type="evidence" value="ECO:0007669"/>
    <property type="project" value="TreeGrafter"/>
</dbReference>